<evidence type="ECO:0000313" key="3">
    <source>
        <dbReference type="EMBL" id="OEH76351.1"/>
    </source>
</evidence>
<dbReference type="PANTHER" id="PTHR23355">
    <property type="entry name" value="RIBONUCLEASE"/>
    <property type="match status" value="1"/>
</dbReference>
<reference evidence="3 4" key="1">
    <citation type="journal article" date="2016" name="BMC Genomics">
        <title>Comparative genomics reveals Cyclospora cayetanensis possesses coccidia-like metabolism and invasion components but unique surface antigens.</title>
        <authorList>
            <person name="Liu S."/>
            <person name="Wang L."/>
            <person name="Zheng H."/>
            <person name="Xu Z."/>
            <person name="Roellig D.M."/>
            <person name="Li N."/>
            <person name="Frace M.A."/>
            <person name="Tang K."/>
            <person name="Arrowood M.J."/>
            <person name="Moss D.M."/>
            <person name="Zhang L."/>
            <person name="Feng Y."/>
            <person name="Xiao L."/>
        </authorList>
    </citation>
    <scope>NUCLEOTIDE SEQUENCE [LARGE SCALE GENOMIC DNA]</scope>
    <source>
        <strain evidence="3 4">CHN_HEN01</strain>
    </source>
</reference>
<dbReference type="GO" id="GO:0000175">
    <property type="term" value="F:3'-5'-RNA exonuclease activity"/>
    <property type="evidence" value="ECO:0007669"/>
    <property type="project" value="TreeGrafter"/>
</dbReference>
<accession>A0A1D3CYS3</accession>
<dbReference type="Proteomes" id="UP000095192">
    <property type="component" value="Unassembled WGS sequence"/>
</dbReference>
<dbReference type="Gene3D" id="2.40.50.690">
    <property type="match status" value="1"/>
</dbReference>
<dbReference type="InParanoid" id="A0A1D3CYS3"/>
<dbReference type="SMART" id="SM00955">
    <property type="entry name" value="RNB"/>
    <property type="match status" value="1"/>
</dbReference>
<dbReference type="VEuPathDB" id="ToxoDB:cyc_04646"/>
<dbReference type="InterPro" id="IPR001900">
    <property type="entry name" value="RNase_II/R"/>
</dbReference>
<comment type="caution">
    <text evidence="3">The sequence shown here is derived from an EMBL/GenBank/DDBJ whole genome shotgun (WGS) entry which is preliminary data.</text>
</comment>
<dbReference type="GO" id="GO:0003723">
    <property type="term" value="F:RNA binding"/>
    <property type="evidence" value="ECO:0007669"/>
    <property type="project" value="InterPro"/>
</dbReference>
<dbReference type="Pfam" id="PF00773">
    <property type="entry name" value="RNB"/>
    <property type="match status" value="2"/>
</dbReference>
<sequence length="1404" mass="155474">MEPRSSHARYPCAAAPPTFLTDTEDEVCCRSRRSVSTAAASPGSLRFWHRFAALWKSPLHLHSEDLCGSSGPAAAAAAAAGEGALSSRHSSTPQRALSSCSSEEEDCKPCYQSASKQLRLRGRRDNESLRTHRGELDGSTSCSSRAAATSGQQQEHQLQRSPHQSWHLCSLLRGFYPAAGVLRSSVSCRAGSELPAAPGMESRGRNSASALGPVVLLKSLSGCLCLALVACICCFVVSLGQQQLELLQQEGLRRWVPPSWRVFLEERRLLDGVREALMSGAASFYLSRILCLSLGEPTEEEALALLEGMNPSVYAVLAQRGPLKALPPAVREVYYGGSQRQLLQRESRIAAQSRHQQSQTAAEQDGLLLPLEPHAPLEEMSTASVSFSATDPPWARLAVPTPPSPAAAAAAAATVAFYEQERDRTEVERKTAAIVTSVSRSRKLLYPAAMPLVLHMLLARFLFGSKMDDCMRSLKKVAEGAVATGFVASVLVCLVSPGRLTVNRKLPDDAFVSSNDGLPDVIIKGRNNRGRAIHGELVQIEARLSCMPLPYPLKACFLSNSCGRDFRWLRQYFTLLTLYQQRRKRTLLVDVEQFQKTQDKITRCVLSQCCPFLLLLQVLPEDQWLSLESCADASTGLLSDEEDDATKPGITRRRTGRVVAVAAEYLSPKDKALLLLALRQERRSGGLCSCRADRDPEGAAAVREWTALFAVFVAGVVSTISLSCRRDTRSRGKQRRAGNRAEGVRRVFTIDPPSARDLDDAVHIHRVVHADGCPLATGLEEYEVGIHIADVSHFIAQDGEMDKEAKTRCATLLHPGGPKLTFSVIARFFADGTPNKRFCPYFFKSVIESCCRFSYDEVQELIDGNEIAEQQQPTVAPEIKGTASWGNTILRCSCCTGKTNRSKQQQQDEEQLQGPWEEHAAADTWGDSLKRSADADFDALPNSSPAHHEQQKQQQQRPQLWGSCCCCERRAMQDASEAFTLPCTTQTWDTLVADLRLLDRLTANMRSKRFKDSSPFEVHSAELRFSFDALQRPMGWELETVRHDLICFCLFWLLIAAFLARTYLLPVQYCRLIADSAVMRTHPPFKQDERLSSFIKSLKPYLSVHSGMYKRVYACAISRFLCRCVSGVLALADVCLFWEASEASLCVAESNRYHPQQTLQRIRQAHGEAAVVAVEAQLRAFLALAKYRTASSLEVNEKCHFALDFMDYTHFTSPIRRYPDLMVHRCLAALINGDPKPPLTPEAVEEICNACNDVNKHMREADKACSLAMLNIYLCQRKELFPTIGIVLTLKKSSMAVFLPEIDAENKVYFRGIDSKRIPDTLRRELLQPQGMQNSDLEATFVWPPQPDCPEITQTVVINEVVPLLLVPLAEIPATFGAVLIHPKSPQATELLAKAAAIMDKFLA</sequence>
<dbReference type="PANTHER" id="PTHR23355:SF9">
    <property type="entry name" value="DIS3-LIKE EXONUCLEASE 2"/>
    <property type="match status" value="1"/>
</dbReference>
<gene>
    <name evidence="3" type="ORF">cyc_04646</name>
</gene>
<dbReference type="InterPro" id="IPR012340">
    <property type="entry name" value="NA-bd_OB-fold"/>
</dbReference>
<dbReference type="InterPro" id="IPR022966">
    <property type="entry name" value="RNase_II/R_CS"/>
</dbReference>
<feature type="region of interest" description="Disordered" evidence="1">
    <location>
        <begin position="935"/>
        <end position="955"/>
    </location>
</feature>
<dbReference type="PROSITE" id="PS01175">
    <property type="entry name" value="RIBONUCLEASE_II"/>
    <property type="match status" value="1"/>
</dbReference>
<feature type="domain" description="RNB" evidence="2">
    <location>
        <begin position="725"/>
        <end position="1233"/>
    </location>
</feature>
<dbReference type="GO" id="GO:0000932">
    <property type="term" value="C:P-body"/>
    <property type="evidence" value="ECO:0007669"/>
    <property type="project" value="TreeGrafter"/>
</dbReference>
<protein>
    <submittedName>
        <fullName evidence="3">RNB-like protein domain-containing protein</fullName>
    </submittedName>
</protein>
<keyword evidence="4" id="KW-1185">Reference proteome</keyword>
<feature type="compositionally biased region" description="Low complexity" evidence="1">
    <location>
        <begin position="139"/>
        <end position="150"/>
    </location>
</feature>
<dbReference type="VEuPathDB" id="ToxoDB:LOC34621151"/>
<organism evidence="3 4">
    <name type="scientific">Cyclospora cayetanensis</name>
    <dbReference type="NCBI Taxonomy" id="88456"/>
    <lineage>
        <taxon>Eukaryota</taxon>
        <taxon>Sar</taxon>
        <taxon>Alveolata</taxon>
        <taxon>Apicomplexa</taxon>
        <taxon>Conoidasida</taxon>
        <taxon>Coccidia</taxon>
        <taxon>Eucoccidiorida</taxon>
        <taxon>Eimeriorina</taxon>
        <taxon>Eimeriidae</taxon>
        <taxon>Cyclospora</taxon>
    </lineage>
</organism>
<evidence type="ECO:0000313" key="4">
    <source>
        <dbReference type="Proteomes" id="UP000095192"/>
    </source>
</evidence>
<dbReference type="EMBL" id="JROU02001480">
    <property type="protein sequence ID" value="OEH76351.1"/>
    <property type="molecule type" value="Genomic_DNA"/>
</dbReference>
<name>A0A1D3CYS3_9EIME</name>
<dbReference type="InterPro" id="IPR050180">
    <property type="entry name" value="RNR_Ribonuclease"/>
</dbReference>
<proteinExistence type="predicted"/>
<evidence type="ECO:0000256" key="1">
    <source>
        <dbReference type="SAM" id="MobiDB-lite"/>
    </source>
</evidence>
<dbReference type="GO" id="GO:0006402">
    <property type="term" value="P:mRNA catabolic process"/>
    <property type="evidence" value="ECO:0007669"/>
    <property type="project" value="TreeGrafter"/>
</dbReference>
<dbReference type="VEuPathDB" id="ToxoDB:LOC113147620"/>
<dbReference type="SUPFAM" id="SSF50249">
    <property type="entry name" value="Nucleic acid-binding proteins"/>
    <property type="match status" value="2"/>
</dbReference>
<feature type="compositionally biased region" description="Basic and acidic residues" evidence="1">
    <location>
        <begin position="123"/>
        <end position="136"/>
    </location>
</feature>
<evidence type="ECO:0000259" key="2">
    <source>
        <dbReference type="SMART" id="SM00955"/>
    </source>
</evidence>
<feature type="region of interest" description="Disordered" evidence="1">
    <location>
        <begin position="121"/>
        <end position="159"/>
    </location>
</feature>